<organism evidence="17 18">
    <name type="scientific">Nezara viridula</name>
    <name type="common">Southern green stink bug</name>
    <name type="synonym">Cimex viridulus</name>
    <dbReference type="NCBI Taxonomy" id="85310"/>
    <lineage>
        <taxon>Eukaryota</taxon>
        <taxon>Metazoa</taxon>
        <taxon>Ecdysozoa</taxon>
        <taxon>Arthropoda</taxon>
        <taxon>Hexapoda</taxon>
        <taxon>Insecta</taxon>
        <taxon>Pterygota</taxon>
        <taxon>Neoptera</taxon>
        <taxon>Paraneoptera</taxon>
        <taxon>Hemiptera</taxon>
        <taxon>Heteroptera</taxon>
        <taxon>Panheteroptera</taxon>
        <taxon>Pentatomomorpha</taxon>
        <taxon>Pentatomoidea</taxon>
        <taxon>Pentatomidae</taxon>
        <taxon>Pentatominae</taxon>
        <taxon>Nezara</taxon>
    </lineage>
</organism>
<dbReference type="Pfam" id="PF00569">
    <property type="entry name" value="ZZ"/>
    <property type="match status" value="1"/>
</dbReference>
<comment type="subcellular location">
    <subcellularLocation>
        <location evidence="2">Cytoplasm</location>
    </subcellularLocation>
</comment>
<dbReference type="EMBL" id="OV725077">
    <property type="protein sequence ID" value="CAH1391859.1"/>
    <property type="molecule type" value="Genomic_DNA"/>
</dbReference>
<keyword evidence="13" id="KW-0040">ANK repeat</keyword>
<dbReference type="PRINTS" id="PR01415">
    <property type="entry name" value="ANKYRIN"/>
</dbReference>
<evidence type="ECO:0000256" key="12">
    <source>
        <dbReference type="ARBA" id="ARBA00023054"/>
    </source>
</evidence>
<dbReference type="SUPFAM" id="SSF48403">
    <property type="entry name" value="Ankyrin repeat"/>
    <property type="match status" value="1"/>
</dbReference>
<dbReference type="PROSITE" id="PS51416">
    <property type="entry name" value="MIB_HERC2"/>
    <property type="match status" value="2"/>
</dbReference>
<dbReference type="InterPro" id="IPR043145">
    <property type="entry name" value="Znf_ZZ_sf"/>
</dbReference>
<dbReference type="PROSITE" id="PS50135">
    <property type="entry name" value="ZF_ZZ_2"/>
    <property type="match status" value="1"/>
</dbReference>
<dbReference type="PANTHER" id="PTHR24202:SF53">
    <property type="entry name" value="E3 UBIQUITIN-PROTEIN LIGASE MIB1"/>
    <property type="match status" value="1"/>
</dbReference>
<dbReference type="GO" id="GO:0016567">
    <property type="term" value="P:protein ubiquitination"/>
    <property type="evidence" value="ECO:0007669"/>
    <property type="project" value="InterPro"/>
</dbReference>
<dbReference type="GO" id="GO:0006897">
    <property type="term" value="P:endocytosis"/>
    <property type="evidence" value="ECO:0007669"/>
    <property type="project" value="TreeGrafter"/>
</dbReference>
<dbReference type="AlphaFoldDB" id="A0A9P0GXX3"/>
<keyword evidence="9 14" id="KW-0863">Zinc-finger</keyword>
<feature type="domain" description="MIB/HERC2" evidence="16">
    <location>
        <begin position="115"/>
        <end position="193"/>
    </location>
</feature>
<dbReference type="SUPFAM" id="SSF159034">
    <property type="entry name" value="Mib/herc2 domain-like"/>
    <property type="match status" value="2"/>
</dbReference>
<proteinExistence type="predicted"/>
<dbReference type="Gene3D" id="3.30.60.90">
    <property type="match status" value="1"/>
</dbReference>
<keyword evidence="18" id="KW-1185">Reference proteome</keyword>
<dbReference type="PROSITE" id="PS01357">
    <property type="entry name" value="ZF_ZZ_1"/>
    <property type="match status" value="1"/>
</dbReference>
<dbReference type="SUPFAM" id="SSF57850">
    <property type="entry name" value="RING/U-box"/>
    <property type="match status" value="1"/>
</dbReference>
<keyword evidence="6" id="KW-0808">Transferase</keyword>
<evidence type="ECO:0000259" key="15">
    <source>
        <dbReference type="PROSITE" id="PS50135"/>
    </source>
</evidence>
<dbReference type="Pfam" id="PF00023">
    <property type="entry name" value="Ank"/>
    <property type="match status" value="1"/>
</dbReference>
<evidence type="ECO:0000259" key="16">
    <source>
        <dbReference type="PROSITE" id="PS51416"/>
    </source>
</evidence>
<gene>
    <name evidence="17" type="ORF">NEZAVI_LOCUS2787</name>
</gene>
<dbReference type="SMART" id="SM00248">
    <property type="entry name" value="ANK"/>
    <property type="match status" value="3"/>
</dbReference>
<comment type="catalytic activity">
    <reaction evidence="1">
        <text>S-ubiquitinyl-[E2 ubiquitin-conjugating enzyme]-L-cysteine + [acceptor protein]-L-lysine = [E2 ubiquitin-conjugating enzyme]-L-cysteine + N(6)-ubiquitinyl-[acceptor protein]-L-lysine.</text>
        <dbReference type="EC" id="2.3.2.27"/>
    </reaction>
</comment>
<dbReference type="GO" id="GO:0061630">
    <property type="term" value="F:ubiquitin protein ligase activity"/>
    <property type="evidence" value="ECO:0007669"/>
    <property type="project" value="UniProtKB-EC"/>
</dbReference>
<evidence type="ECO:0000313" key="18">
    <source>
        <dbReference type="Proteomes" id="UP001152798"/>
    </source>
</evidence>
<dbReference type="SMART" id="SM00291">
    <property type="entry name" value="ZnF_ZZ"/>
    <property type="match status" value="1"/>
</dbReference>
<evidence type="ECO:0000256" key="1">
    <source>
        <dbReference type="ARBA" id="ARBA00000900"/>
    </source>
</evidence>
<evidence type="ECO:0000256" key="14">
    <source>
        <dbReference type="PROSITE-ProRule" id="PRU00228"/>
    </source>
</evidence>
<dbReference type="Pfam" id="PF18346">
    <property type="entry name" value="SH3_15"/>
    <property type="match status" value="2"/>
</dbReference>
<keyword evidence="8" id="KW-0677">Repeat</keyword>
<evidence type="ECO:0000256" key="7">
    <source>
        <dbReference type="ARBA" id="ARBA00022723"/>
    </source>
</evidence>
<dbReference type="InterPro" id="IPR000433">
    <property type="entry name" value="Znf_ZZ"/>
</dbReference>
<dbReference type="FunFam" id="3.30.60.90:FF:000005">
    <property type="entry name" value="Putative E3 ubiquitin-protein ligase mib1"/>
    <property type="match status" value="1"/>
</dbReference>
<evidence type="ECO:0000256" key="10">
    <source>
        <dbReference type="ARBA" id="ARBA00022786"/>
    </source>
</evidence>
<sequence length="520" mass="57072">QDGGEGHVGTVRNFESPEEVVVVWDNGTAANYRCATDYDLRILDSSPTGVKHEGSLCDTCRQQPIFGIRWKCADCLNYDLCSTCYHSDKHSLRHRFHRITVPGGERVMVETRRKSKKLVVRGIFSGARVVRGVDWQWEDQDGGNGRRGKVHDLQDWSAASPRSAAYVVWDNGSKNLYRVGFEGMADLKVVNDAKGPSVYKEHLPLLGQQGSGKNGPHGLQIGDQVKVDLELEIVKSLQHGHGGWTDGMFECLGVTGVIVGIDEDRDIVVSYPSGNRWTFNPAVLTKVQTTSTQQNSQFAVGDIVQICSDLERIKILQKGHGEWAAAMTPTLGSIGRIQQIYHDNDLKIEVCGTSWTYNPLAVTKISCPSGDRLSAILKKIFETHSTGDVNLELVKSAANGDVQKCDEVLKRKDANVNGMFGGHTALQAASQNGHLDVVKLLLKHNADVEIENKYGDRAIHHAAFGNEPAVIELLAKAGADLNIRNNRRQTPLHIGVNKGYYGVVKTLLKLGCHPSLQVSA</sequence>
<dbReference type="Proteomes" id="UP001152798">
    <property type="component" value="Chromosome 1"/>
</dbReference>
<keyword evidence="5" id="KW-0963">Cytoplasm</keyword>
<dbReference type="PANTHER" id="PTHR24202">
    <property type="entry name" value="E3 UBIQUITIN-PROTEIN LIGASE MIB2"/>
    <property type="match status" value="1"/>
</dbReference>
<evidence type="ECO:0000313" key="17">
    <source>
        <dbReference type="EMBL" id="CAH1391859.1"/>
    </source>
</evidence>
<comment type="pathway">
    <text evidence="3">Protein modification; protein ubiquitination.</text>
</comment>
<keyword evidence="7" id="KW-0479">Metal-binding</keyword>
<feature type="non-terminal residue" evidence="17">
    <location>
        <position position="1"/>
    </location>
</feature>
<keyword evidence="12" id="KW-0175">Coiled coil</keyword>
<feature type="domain" description="MIB/HERC2" evidence="16">
    <location>
        <begin position="1"/>
        <end position="46"/>
    </location>
</feature>
<dbReference type="FunFam" id="2.30.30.40:FF:000054">
    <property type="entry name" value="Putative e3 ubiquitin-protein ligase mind-bomb"/>
    <property type="match status" value="1"/>
</dbReference>
<dbReference type="Gene3D" id="2.30.30.40">
    <property type="entry name" value="SH3 Domains"/>
    <property type="match status" value="2"/>
</dbReference>
<evidence type="ECO:0000256" key="5">
    <source>
        <dbReference type="ARBA" id="ARBA00022490"/>
    </source>
</evidence>
<dbReference type="InterPro" id="IPR037252">
    <property type="entry name" value="Mib_Herc2_sf"/>
</dbReference>
<dbReference type="GO" id="GO:0005737">
    <property type="term" value="C:cytoplasm"/>
    <property type="evidence" value="ECO:0007669"/>
    <property type="project" value="UniProtKB-SubCell"/>
</dbReference>
<evidence type="ECO:0000256" key="4">
    <source>
        <dbReference type="ARBA" id="ARBA00012483"/>
    </source>
</evidence>
<keyword evidence="11" id="KW-0862">Zinc</keyword>
<dbReference type="Pfam" id="PF12796">
    <property type="entry name" value="Ank_2"/>
    <property type="match status" value="1"/>
</dbReference>
<accession>A0A9P0GXX3</accession>
<dbReference type="EC" id="2.3.2.27" evidence="4"/>
<evidence type="ECO:0000256" key="13">
    <source>
        <dbReference type="PROSITE-ProRule" id="PRU00023"/>
    </source>
</evidence>
<dbReference type="Gene3D" id="1.25.40.20">
    <property type="entry name" value="Ankyrin repeat-containing domain"/>
    <property type="match status" value="1"/>
</dbReference>
<dbReference type="GO" id="GO:0008270">
    <property type="term" value="F:zinc ion binding"/>
    <property type="evidence" value="ECO:0007669"/>
    <property type="project" value="UniProtKB-KW"/>
</dbReference>
<dbReference type="CDD" id="cd02339">
    <property type="entry name" value="ZZ_Mind_bomb"/>
    <property type="match status" value="1"/>
</dbReference>
<evidence type="ECO:0000256" key="6">
    <source>
        <dbReference type="ARBA" id="ARBA00022679"/>
    </source>
</evidence>
<dbReference type="PROSITE" id="PS50297">
    <property type="entry name" value="ANK_REP_REGION"/>
    <property type="match status" value="3"/>
</dbReference>
<feature type="domain" description="ZZ-type" evidence="15">
    <location>
        <begin position="52"/>
        <end position="104"/>
    </location>
</feature>
<dbReference type="InterPro" id="IPR042056">
    <property type="entry name" value="MIB1/2_ZZ"/>
</dbReference>
<evidence type="ECO:0000256" key="9">
    <source>
        <dbReference type="ARBA" id="ARBA00022771"/>
    </source>
</evidence>
<evidence type="ECO:0000256" key="3">
    <source>
        <dbReference type="ARBA" id="ARBA00004906"/>
    </source>
</evidence>
<evidence type="ECO:0000256" key="2">
    <source>
        <dbReference type="ARBA" id="ARBA00004496"/>
    </source>
</evidence>
<protein>
    <recommendedName>
        <fullName evidence="4">RING-type E3 ubiquitin transferase</fullName>
        <ecNumber evidence="4">2.3.2.27</ecNumber>
    </recommendedName>
</protein>
<feature type="repeat" description="ANK" evidence="13">
    <location>
        <begin position="487"/>
        <end position="519"/>
    </location>
</feature>
<dbReference type="InterPro" id="IPR002110">
    <property type="entry name" value="Ankyrin_rpt"/>
</dbReference>
<name>A0A9P0GXX3_NEZVI</name>
<reference evidence="17" key="1">
    <citation type="submission" date="2022-01" db="EMBL/GenBank/DDBJ databases">
        <authorList>
            <person name="King R."/>
        </authorList>
    </citation>
    <scope>NUCLEOTIDE SEQUENCE</scope>
</reference>
<dbReference type="OrthoDB" id="2122982at2759"/>
<dbReference type="PROSITE" id="PS50088">
    <property type="entry name" value="ANK_REPEAT"/>
    <property type="match status" value="3"/>
</dbReference>
<evidence type="ECO:0000256" key="11">
    <source>
        <dbReference type="ARBA" id="ARBA00022833"/>
    </source>
</evidence>
<dbReference type="InterPro" id="IPR010606">
    <property type="entry name" value="Mib_Herc2"/>
</dbReference>
<dbReference type="GO" id="GO:0007219">
    <property type="term" value="P:Notch signaling pathway"/>
    <property type="evidence" value="ECO:0007669"/>
    <property type="project" value="TreeGrafter"/>
</dbReference>
<feature type="repeat" description="ANK" evidence="13">
    <location>
        <begin position="421"/>
        <end position="453"/>
    </location>
</feature>
<dbReference type="InterPro" id="IPR040847">
    <property type="entry name" value="SH3_15"/>
</dbReference>
<keyword evidence="10" id="KW-0833">Ubl conjugation pathway</keyword>
<feature type="repeat" description="ANK" evidence="13">
    <location>
        <begin position="454"/>
        <end position="486"/>
    </location>
</feature>
<dbReference type="InterPro" id="IPR036770">
    <property type="entry name" value="Ankyrin_rpt-contain_sf"/>
</dbReference>
<dbReference type="Pfam" id="PF06701">
    <property type="entry name" value="MIB_HERC2"/>
    <property type="match status" value="1"/>
</dbReference>
<evidence type="ECO:0000256" key="8">
    <source>
        <dbReference type="ARBA" id="ARBA00022737"/>
    </source>
</evidence>